<evidence type="ECO:0000313" key="2">
    <source>
        <dbReference type="EMBL" id="KAF5183843.1"/>
    </source>
</evidence>
<sequence>MRDDRYLSSKSDPILDKYDADDLIEDEQRDPFEDDPHYQSLKTRKEKAAYAREIYEKNTMVPEDPDPVYLFGTMSACIDCDKPLPDELGVITLWERNQKRKLNGTEYLPKVTWTLREQSSQNVRFFRRSRQQLLQEQKEDQEANPSFKKLKLDQQEKEVEEEEEEGSLPTTTTTTMGAETNFTKTSTSC</sequence>
<comment type="caution">
    <text evidence="2">The sequence shown here is derived from an EMBL/GenBank/DDBJ whole genome shotgun (WGS) entry which is preliminary data.</text>
</comment>
<reference evidence="2 3" key="1">
    <citation type="submission" date="2020-06" db="EMBL/GenBank/DDBJ databases">
        <title>Transcriptomic and genomic resources for Thalictrum thalictroides and T. hernandezii: Facilitating candidate gene discovery in an emerging model plant lineage.</title>
        <authorList>
            <person name="Arias T."/>
            <person name="Riano-Pachon D.M."/>
            <person name="Di Stilio V.S."/>
        </authorList>
    </citation>
    <scope>NUCLEOTIDE SEQUENCE [LARGE SCALE GENOMIC DNA]</scope>
    <source>
        <strain evidence="3">cv. WT478/WT964</strain>
        <tissue evidence="2">Leaves</tissue>
    </source>
</reference>
<feature type="region of interest" description="Disordered" evidence="1">
    <location>
        <begin position="135"/>
        <end position="189"/>
    </location>
</feature>
<accession>A0A7J6VG17</accession>
<keyword evidence="3" id="KW-1185">Reference proteome</keyword>
<evidence type="ECO:0000256" key="1">
    <source>
        <dbReference type="SAM" id="MobiDB-lite"/>
    </source>
</evidence>
<proteinExistence type="predicted"/>
<dbReference type="Proteomes" id="UP000554482">
    <property type="component" value="Unassembled WGS sequence"/>
</dbReference>
<dbReference type="AlphaFoldDB" id="A0A7J6VG17"/>
<feature type="region of interest" description="Disordered" evidence="1">
    <location>
        <begin position="1"/>
        <end position="43"/>
    </location>
</feature>
<protein>
    <submittedName>
        <fullName evidence="2">Uncharacterized protein</fullName>
    </submittedName>
</protein>
<gene>
    <name evidence="2" type="ORF">FRX31_026569</name>
</gene>
<dbReference type="EMBL" id="JABWDY010032888">
    <property type="protein sequence ID" value="KAF5183843.1"/>
    <property type="molecule type" value="Genomic_DNA"/>
</dbReference>
<feature type="compositionally biased region" description="Basic and acidic residues" evidence="1">
    <location>
        <begin position="1"/>
        <end position="20"/>
    </location>
</feature>
<evidence type="ECO:0000313" key="3">
    <source>
        <dbReference type="Proteomes" id="UP000554482"/>
    </source>
</evidence>
<feature type="compositionally biased region" description="Low complexity" evidence="1">
    <location>
        <begin position="167"/>
        <end position="183"/>
    </location>
</feature>
<organism evidence="2 3">
    <name type="scientific">Thalictrum thalictroides</name>
    <name type="common">Rue-anemone</name>
    <name type="synonym">Anemone thalictroides</name>
    <dbReference type="NCBI Taxonomy" id="46969"/>
    <lineage>
        <taxon>Eukaryota</taxon>
        <taxon>Viridiplantae</taxon>
        <taxon>Streptophyta</taxon>
        <taxon>Embryophyta</taxon>
        <taxon>Tracheophyta</taxon>
        <taxon>Spermatophyta</taxon>
        <taxon>Magnoliopsida</taxon>
        <taxon>Ranunculales</taxon>
        <taxon>Ranunculaceae</taxon>
        <taxon>Thalictroideae</taxon>
        <taxon>Thalictrum</taxon>
    </lineage>
</organism>
<name>A0A7J6VG17_THATH</name>